<dbReference type="GeneID" id="60927379"/>
<protein>
    <submittedName>
        <fullName evidence="6">AraC family transcriptional regulator</fullName>
    </submittedName>
    <submittedName>
        <fullName evidence="8">Helix-turn-helix transcriptional regulator</fullName>
    </submittedName>
</protein>
<dbReference type="Proteomes" id="UP000782901">
    <property type="component" value="Unassembled WGS sequence"/>
</dbReference>
<dbReference type="EMBL" id="JAQNVG010000007">
    <property type="protein sequence ID" value="MDC2235244.1"/>
    <property type="molecule type" value="Genomic_DNA"/>
</dbReference>
<dbReference type="SUPFAM" id="SSF46689">
    <property type="entry name" value="Homeodomain-like"/>
    <property type="match status" value="1"/>
</dbReference>
<dbReference type="InterPro" id="IPR009057">
    <property type="entry name" value="Homeodomain-like_sf"/>
</dbReference>
<dbReference type="OMA" id="EKACDIK"/>
<dbReference type="Proteomes" id="UP001217776">
    <property type="component" value="Unassembled WGS sequence"/>
</dbReference>
<keyword evidence="1" id="KW-0805">Transcription regulation</keyword>
<gene>
    <name evidence="9" type="ORF">DW780_12475</name>
    <name evidence="6" type="ORF">GAN91_06160</name>
    <name evidence="5" type="ORF">GAO51_25020</name>
    <name evidence="7" type="ORF">KHY35_07925</name>
    <name evidence="8" type="ORF">PO127_05705</name>
</gene>
<evidence type="ECO:0000256" key="1">
    <source>
        <dbReference type="ARBA" id="ARBA00023015"/>
    </source>
</evidence>
<dbReference type="Proteomes" id="UP000436858">
    <property type="component" value="Unassembled WGS sequence"/>
</dbReference>
<dbReference type="Gene3D" id="1.10.10.60">
    <property type="entry name" value="Homeodomain-like"/>
    <property type="match status" value="2"/>
</dbReference>
<dbReference type="AlphaFoldDB" id="A0A0N7I9Y5"/>
<proteinExistence type="predicted"/>
<dbReference type="EMBL" id="JAGZEE010000009">
    <property type="protein sequence ID" value="MBS5410632.1"/>
    <property type="molecule type" value="Genomic_DNA"/>
</dbReference>
<dbReference type="Pfam" id="PF12833">
    <property type="entry name" value="HTH_18"/>
    <property type="match status" value="1"/>
</dbReference>
<reference evidence="8" key="4">
    <citation type="submission" date="2022-10" db="EMBL/GenBank/DDBJ databases">
        <title>Human gut microbiome strain richness.</title>
        <authorList>
            <person name="Chen-Liaw A."/>
        </authorList>
    </citation>
    <scope>NUCLEOTIDE SEQUENCE</scope>
    <source>
        <strain evidence="8">1001283st1_A3_1001283B150304_161114</strain>
    </source>
</reference>
<evidence type="ECO:0000256" key="2">
    <source>
        <dbReference type="ARBA" id="ARBA00023125"/>
    </source>
</evidence>
<organism evidence="6 11">
    <name type="scientific">Bacteroides thetaiotaomicron</name>
    <dbReference type="NCBI Taxonomy" id="818"/>
    <lineage>
        <taxon>Bacteria</taxon>
        <taxon>Pseudomonadati</taxon>
        <taxon>Bacteroidota</taxon>
        <taxon>Bacteroidia</taxon>
        <taxon>Bacteroidales</taxon>
        <taxon>Bacteroidaceae</taxon>
        <taxon>Bacteroides</taxon>
    </lineage>
</organism>
<reference evidence="11 12" key="2">
    <citation type="journal article" date="2019" name="Nat. Med.">
        <title>A library of human gut bacterial isolates paired with longitudinal multiomics data enables mechanistic microbiome research.</title>
        <authorList>
            <person name="Poyet M."/>
            <person name="Groussin M."/>
            <person name="Gibbons S.M."/>
            <person name="Avila-Pacheco J."/>
            <person name="Jiang X."/>
            <person name="Kearney S.M."/>
            <person name="Perrotta A.R."/>
            <person name="Berdy B."/>
            <person name="Zhao S."/>
            <person name="Lieberman T.D."/>
            <person name="Swanson P.K."/>
            <person name="Smith M."/>
            <person name="Roesemann S."/>
            <person name="Alexander J.E."/>
            <person name="Rich S.A."/>
            <person name="Livny J."/>
            <person name="Vlamakis H."/>
            <person name="Clish C."/>
            <person name="Bullock K."/>
            <person name="Deik A."/>
            <person name="Scott J."/>
            <person name="Pierce K.A."/>
            <person name="Xavier R.J."/>
            <person name="Alm E.J."/>
        </authorList>
    </citation>
    <scope>NUCLEOTIDE SEQUENCE [LARGE SCALE GENOMIC DNA]</scope>
    <source>
        <strain evidence="6 11">BIOML-A162</strain>
        <strain evidence="5 12">BIOML-A188</strain>
    </source>
</reference>
<keyword evidence="2" id="KW-0238">DNA-binding</keyword>
<dbReference type="EMBL" id="WCSY01000033">
    <property type="protein sequence ID" value="KAB4305895.1"/>
    <property type="molecule type" value="Genomic_DNA"/>
</dbReference>
<dbReference type="PROSITE" id="PS01124">
    <property type="entry name" value="HTH_ARAC_FAMILY_2"/>
    <property type="match status" value="1"/>
</dbReference>
<dbReference type="Proteomes" id="UP000440614">
    <property type="component" value="Unassembled WGS sequence"/>
</dbReference>
<reference evidence="7" key="3">
    <citation type="submission" date="2021-02" db="EMBL/GenBank/DDBJ databases">
        <title>Infant gut strain persistence is associated with maternal origin, phylogeny, and functional potential including surface adhesion and iron acquisition.</title>
        <authorList>
            <person name="Lou Y.C."/>
        </authorList>
    </citation>
    <scope>NUCLEOTIDE SEQUENCE</scope>
    <source>
        <strain evidence="7">L3_082_243G1_dasL3_082_243G1_maxbin2.maxbin.015s ta_sub</strain>
    </source>
</reference>
<keyword evidence="3" id="KW-0804">Transcription</keyword>
<evidence type="ECO:0000313" key="10">
    <source>
        <dbReference type="Proteomes" id="UP000284785"/>
    </source>
</evidence>
<evidence type="ECO:0000256" key="3">
    <source>
        <dbReference type="ARBA" id="ARBA00023163"/>
    </source>
</evidence>
<feature type="domain" description="HTH araC/xylS-type" evidence="4">
    <location>
        <begin position="200"/>
        <end position="301"/>
    </location>
</feature>
<sequence>MEENTKEMIVIDSVDRYNEIFGLETRHPLVSIIDLAKSTTWPTRAWFRYEVYALYLKNVKCGDIKYGRQYYDYQDGTIVCFAPGQITDLEMLPNIQPNAHGILFHPDLIRGTALGQEIKKYSFFSYETNEALHISEEERQTVMDCLQKITIELEHSIDKHSRRLICANIGLLLDYCMRFYERQFDTRNGVNKDIIVRFEHLLNEYFEGDAPQNQGLPSVKYFADKVFLSANYFGDMVRKQTGKTVSEYIQDKMIELAKEQLMSSNKTMSQIAYEIGFQYPQHLSRMFKRIVGMTPNQFRLTGYCR</sequence>
<reference evidence="9 10" key="1">
    <citation type="submission" date="2018-08" db="EMBL/GenBank/DDBJ databases">
        <title>A genome reference for cultivated species of the human gut microbiota.</title>
        <authorList>
            <person name="Zou Y."/>
            <person name="Xue W."/>
            <person name="Luo G."/>
        </authorList>
    </citation>
    <scope>NUCLEOTIDE SEQUENCE [LARGE SCALE GENOMIC DNA]</scope>
    <source>
        <strain evidence="9 10">AM30-26</strain>
    </source>
</reference>
<evidence type="ECO:0000313" key="6">
    <source>
        <dbReference type="EMBL" id="KAB4485080.1"/>
    </source>
</evidence>
<dbReference type="InterPro" id="IPR018060">
    <property type="entry name" value="HTH_AraC"/>
</dbReference>
<dbReference type="PANTHER" id="PTHR43280:SF32">
    <property type="entry name" value="TRANSCRIPTIONAL REGULATORY PROTEIN"/>
    <property type="match status" value="1"/>
</dbReference>
<dbReference type="PANTHER" id="PTHR43280">
    <property type="entry name" value="ARAC-FAMILY TRANSCRIPTIONAL REGULATOR"/>
    <property type="match status" value="1"/>
</dbReference>
<dbReference type="GO" id="GO:0043565">
    <property type="term" value="F:sequence-specific DNA binding"/>
    <property type="evidence" value="ECO:0007669"/>
    <property type="project" value="InterPro"/>
</dbReference>
<evidence type="ECO:0000313" key="9">
    <source>
        <dbReference type="EMBL" id="RHD87882.1"/>
    </source>
</evidence>
<accession>C6ISU3</accession>
<dbReference type="GO" id="GO:0003700">
    <property type="term" value="F:DNA-binding transcription factor activity"/>
    <property type="evidence" value="ECO:0007669"/>
    <property type="project" value="InterPro"/>
</dbReference>
<accession>A0A0N7I9Y5</accession>
<dbReference type="Proteomes" id="UP000284785">
    <property type="component" value="Unassembled WGS sequence"/>
</dbReference>
<dbReference type="KEGG" id="btho:Btheta7330_01822"/>
<dbReference type="SMART" id="SM00342">
    <property type="entry name" value="HTH_ARAC"/>
    <property type="match status" value="1"/>
</dbReference>
<comment type="caution">
    <text evidence="6">The sequence shown here is derived from an EMBL/GenBank/DDBJ whole genome shotgun (WGS) entry which is preliminary data.</text>
</comment>
<evidence type="ECO:0000313" key="8">
    <source>
        <dbReference type="EMBL" id="MDC2235244.1"/>
    </source>
</evidence>
<dbReference type="RefSeq" id="WP_008764893.1">
    <property type="nucleotide sequence ID" value="NZ_BAABXH010000001.1"/>
</dbReference>
<dbReference type="EMBL" id="WCRY01000004">
    <property type="protein sequence ID" value="KAB4485080.1"/>
    <property type="molecule type" value="Genomic_DNA"/>
</dbReference>
<evidence type="ECO:0000313" key="11">
    <source>
        <dbReference type="Proteomes" id="UP000436858"/>
    </source>
</evidence>
<evidence type="ECO:0000313" key="12">
    <source>
        <dbReference type="Proteomes" id="UP000440614"/>
    </source>
</evidence>
<evidence type="ECO:0000313" key="7">
    <source>
        <dbReference type="EMBL" id="MBS5410632.1"/>
    </source>
</evidence>
<evidence type="ECO:0000313" key="5">
    <source>
        <dbReference type="EMBL" id="KAB4305895.1"/>
    </source>
</evidence>
<evidence type="ECO:0000259" key="4">
    <source>
        <dbReference type="PROSITE" id="PS01124"/>
    </source>
</evidence>
<dbReference type="EMBL" id="QSJP01000010">
    <property type="protein sequence ID" value="RHD87882.1"/>
    <property type="molecule type" value="Genomic_DNA"/>
</dbReference>
<name>A0A0N7I9Y5_BACT4</name>